<keyword evidence="4" id="KW-0963">Cytoplasm</keyword>
<dbReference type="PANTHER" id="PTHR45418:SF1">
    <property type="entry name" value="CANCER_TESTIS ANTIGEN 55"/>
    <property type="match status" value="1"/>
</dbReference>
<dbReference type="GO" id="GO:0043186">
    <property type="term" value="C:P granule"/>
    <property type="evidence" value="ECO:0000318"/>
    <property type="project" value="GO_Central"/>
</dbReference>
<evidence type="ECO:0000256" key="8">
    <source>
        <dbReference type="ARBA" id="ARBA00022840"/>
    </source>
</evidence>
<dbReference type="STRING" id="7719.ENSCINP00000021851"/>
<dbReference type="Ensembl" id="ENSCINT00000022097.2">
    <property type="protein sequence ID" value="ENSCINP00000021851.2"/>
    <property type="gene ID" value="ENSCING00000011434.2"/>
</dbReference>
<evidence type="ECO:0000313" key="16">
    <source>
        <dbReference type="Ensembl" id="ENSCINP00000021851.2"/>
    </source>
</evidence>
<dbReference type="Proteomes" id="UP000008144">
    <property type="component" value="Chromosome 2"/>
</dbReference>
<feature type="domain" description="DNA2/NAM7 helicase helicase" evidence="12">
    <location>
        <begin position="387"/>
        <end position="483"/>
    </location>
</feature>
<dbReference type="GeneTree" id="ENSGT00940000171046"/>
<keyword evidence="8" id="KW-0067">ATP-binding</keyword>
<evidence type="ECO:0000259" key="12">
    <source>
        <dbReference type="Pfam" id="PF13086"/>
    </source>
</evidence>
<dbReference type="GO" id="GO:0016787">
    <property type="term" value="F:hydrolase activity"/>
    <property type="evidence" value="ECO:0007669"/>
    <property type="project" value="UniProtKB-KW"/>
</dbReference>
<dbReference type="InterPro" id="IPR041677">
    <property type="entry name" value="DNA2/NAM7_AAA_11"/>
</dbReference>
<dbReference type="CDD" id="cd18808">
    <property type="entry name" value="SF1_C_Upf1"/>
    <property type="match status" value="1"/>
</dbReference>
<dbReference type="GO" id="GO:0003723">
    <property type="term" value="F:RNA binding"/>
    <property type="evidence" value="ECO:0000318"/>
    <property type="project" value="GO_Central"/>
</dbReference>
<reference evidence="16" key="3">
    <citation type="submission" date="2025-08" db="UniProtKB">
        <authorList>
            <consortium name="Ensembl"/>
        </authorList>
    </citation>
    <scope>IDENTIFICATION</scope>
</reference>
<dbReference type="InterPro" id="IPR049077">
    <property type="entry name" value="MOV-10_Ig-like"/>
</dbReference>
<evidence type="ECO:0000256" key="2">
    <source>
        <dbReference type="ARBA" id="ARBA00005601"/>
    </source>
</evidence>
<comment type="subcellular location">
    <subcellularLocation>
        <location evidence="1">Cytoplasm</location>
        <location evidence="1">Cytoplasmic ribonucleoprotein granule</location>
    </subcellularLocation>
</comment>
<evidence type="ECO:0000259" key="15">
    <source>
        <dbReference type="Pfam" id="PF21634"/>
    </source>
</evidence>
<dbReference type="SUPFAM" id="SSF52540">
    <property type="entry name" value="P-loop containing nucleoside triphosphate hydrolases"/>
    <property type="match status" value="1"/>
</dbReference>
<dbReference type="InterPro" id="IPR049080">
    <property type="entry name" value="MOV-10-like_beta-barrel"/>
</dbReference>
<dbReference type="Pfam" id="PF13086">
    <property type="entry name" value="AAA_11"/>
    <property type="match status" value="2"/>
</dbReference>
<comment type="similarity">
    <text evidence="2">Belongs to the DNA2/NAM7 helicase family. SDE3 subfamily.</text>
</comment>
<protein>
    <recommendedName>
        <fullName evidence="3">RNA helicase</fullName>
        <ecNumber evidence="3">3.6.4.13</ecNumber>
    </recommendedName>
</protein>
<organism evidence="16 17">
    <name type="scientific">Ciona intestinalis</name>
    <name type="common">Transparent sea squirt</name>
    <name type="synonym">Ascidia intestinalis</name>
    <dbReference type="NCBI Taxonomy" id="7719"/>
    <lineage>
        <taxon>Eukaryota</taxon>
        <taxon>Metazoa</taxon>
        <taxon>Chordata</taxon>
        <taxon>Tunicata</taxon>
        <taxon>Ascidiacea</taxon>
        <taxon>Phlebobranchia</taxon>
        <taxon>Cionidae</taxon>
        <taxon>Ciona</taxon>
    </lineage>
</organism>
<dbReference type="InParanoid" id="F7AD70"/>
<keyword evidence="6" id="KW-0378">Hydrolase</keyword>
<evidence type="ECO:0000256" key="10">
    <source>
        <dbReference type="ARBA" id="ARBA00023158"/>
    </source>
</evidence>
<dbReference type="InterPro" id="IPR047187">
    <property type="entry name" value="SF1_C_Upf1"/>
</dbReference>
<feature type="domain" description="DNA2/NAM7 helicase-like C-terminal" evidence="13">
    <location>
        <begin position="585"/>
        <end position="799"/>
    </location>
</feature>
<dbReference type="CDD" id="cd18038">
    <property type="entry name" value="DEXXQc_Helz-like"/>
    <property type="match status" value="1"/>
</dbReference>
<dbReference type="InterPro" id="IPR026122">
    <property type="entry name" value="MOV-10/SDE3_DEXXQ/H-box"/>
</dbReference>
<dbReference type="GO" id="GO:0035194">
    <property type="term" value="P:regulatory ncRNA-mediated post-transcriptional gene silencing"/>
    <property type="evidence" value="ECO:0000318"/>
    <property type="project" value="GO_Central"/>
</dbReference>
<keyword evidence="5" id="KW-0547">Nucleotide-binding</keyword>
<dbReference type="Pfam" id="PF21634">
    <property type="entry name" value="MOV-10_beta-barrel"/>
    <property type="match status" value="1"/>
</dbReference>
<dbReference type="FunFam" id="3.40.50.300:FF:000608">
    <property type="entry name" value="Mov10 RISC complex RNA helicase"/>
    <property type="match status" value="1"/>
</dbReference>
<keyword evidence="17" id="KW-1185">Reference proteome</keyword>
<evidence type="ECO:0000256" key="9">
    <source>
        <dbReference type="ARBA" id="ARBA00022884"/>
    </source>
</evidence>
<dbReference type="Gene3D" id="3.40.50.300">
    <property type="entry name" value="P-loop containing nucleotide triphosphate hydrolases"/>
    <property type="match status" value="2"/>
</dbReference>
<evidence type="ECO:0000256" key="7">
    <source>
        <dbReference type="ARBA" id="ARBA00022806"/>
    </source>
</evidence>
<dbReference type="InterPro" id="IPR027417">
    <property type="entry name" value="P-loop_NTPase"/>
</dbReference>
<dbReference type="GO" id="GO:0005829">
    <property type="term" value="C:cytosol"/>
    <property type="evidence" value="ECO:0000318"/>
    <property type="project" value="GO_Central"/>
</dbReference>
<dbReference type="InterPro" id="IPR041679">
    <property type="entry name" value="DNA2/NAM7-like_C"/>
</dbReference>
<dbReference type="GO" id="GO:0005524">
    <property type="term" value="F:ATP binding"/>
    <property type="evidence" value="ECO:0007669"/>
    <property type="project" value="UniProtKB-KW"/>
</dbReference>
<evidence type="ECO:0000259" key="14">
    <source>
        <dbReference type="Pfam" id="PF21633"/>
    </source>
</evidence>
<dbReference type="Pfam" id="PF21633">
    <property type="entry name" value="MOV-10_Ig-like"/>
    <property type="match status" value="1"/>
</dbReference>
<reference evidence="16" key="2">
    <citation type="journal article" date="2008" name="Genome Biol.">
        <title>Improved genome assembly and evidence-based global gene model set for the chordate Ciona intestinalis: new insight into intron and operon populations.</title>
        <authorList>
            <person name="Satou Y."/>
            <person name="Mineta K."/>
            <person name="Ogasawara M."/>
            <person name="Sasakura Y."/>
            <person name="Shoguchi E."/>
            <person name="Ueno K."/>
            <person name="Yamada L."/>
            <person name="Matsumoto J."/>
            <person name="Wasserscheid J."/>
            <person name="Dewar K."/>
            <person name="Wiley G.B."/>
            <person name="Macmil S.L."/>
            <person name="Roe B.A."/>
            <person name="Zeller R.W."/>
            <person name="Hastings K.E."/>
            <person name="Lemaire P."/>
            <person name="Lindquist E."/>
            <person name="Endo T."/>
            <person name="Hotta K."/>
            <person name="Inaba K."/>
        </authorList>
    </citation>
    <scope>NUCLEOTIDE SEQUENCE [LARGE SCALE GENOMIC DNA]</scope>
    <source>
        <strain evidence="16">wild type</strain>
    </source>
</reference>
<evidence type="ECO:0000313" key="17">
    <source>
        <dbReference type="Proteomes" id="UP000008144"/>
    </source>
</evidence>
<name>F7AD70_CIOIN</name>
<reference evidence="16" key="4">
    <citation type="submission" date="2025-09" db="UniProtKB">
        <authorList>
            <consortium name="Ensembl"/>
        </authorList>
    </citation>
    <scope>IDENTIFICATION</scope>
</reference>
<dbReference type="EC" id="3.6.4.13" evidence="3"/>
<keyword evidence="9" id="KW-0694">RNA-binding</keyword>
<evidence type="ECO:0000256" key="1">
    <source>
        <dbReference type="ARBA" id="ARBA00004331"/>
    </source>
</evidence>
<dbReference type="AlphaFoldDB" id="F7AD70"/>
<evidence type="ECO:0000259" key="13">
    <source>
        <dbReference type="Pfam" id="PF13087"/>
    </source>
</evidence>
<dbReference type="PANTHER" id="PTHR45418">
    <property type="entry name" value="CANCER/TESTIS ANTIGEN 55"/>
    <property type="match status" value="1"/>
</dbReference>
<dbReference type="HOGENOM" id="CLU_001666_6_1_1"/>
<comment type="catalytic activity">
    <reaction evidence="11">
        <text>ATP + H2O = ADP + phosphate + H(+)</text>
        <dbReference type="Rhea" id="RHEA:13065"/>
        <dbReference type="ChEBI" id="CHEBI:15377"/>
        <dbReference type="ChEBI" id="CHEBI:15378"/>
        <dbReference type="ChEBI" id="CHEBI:30616"/>
        <dbReference type="ChEBI" id="CHEBI:43474"/>
        <dbReference type="ChEBI" id="CHEBI:456216"/>
        <dbReference type="EC" id="3.6.4.13"/>
    </reaction>
</comment>
<feature type="domain" description="Helicase MOV-10 Ig-like" evidence="14">
    <location>
        <begin position="23"/>
        <end position="137"/>
    </location>
</feature>
<keyword evidence="10" id="KW-0943">RNA-mediated gene silencing</keyword>
<keyword evidence="7" id="KW-0347">Helicase</keyword>
<proteinExistence type="inferred from homology"/>
<feature type="domain" description="Helicase MOV-10-like beta-barrel" evidence="15">
    <location>
        <begin position="247"/>
        <end position="335"/>
    </location>
</feature>
<evidence type="ECO:0000256" key="3">
    <source>
        <dbReference type="ARBA" id="ARBA00012552"/>
    </source>
</evidence>
<feature type="domain" description="DNA2/NAM7 helicase helicase" evidence="12">
    <location>
        <begin position="498"/>
        <end position="576"/>
    </location>
</feature>
<evidence type="ECO:0000256" key="5">
    <source>
        <dbReference type="ARBA" id="ARBA00022741"/>
    </source>
</evidence>
<accession>F7AD70</accession>
<sequence length="846" mass="98045">MIFNYLNQTKNRDALLNGNSSTVDITCSPAEVEEHSGYYTCNVEERKTFQMVVRNKCREMLVLERCVFLRHNEIMTLSDEVGCTNLLNSTDIEISPGEEYPITVTCIVPNQVGSYCSDIFFRFTKGNRAFLVLRYLRCYKANDIVDSLKPTAPYVRKTFAPEPPMEIVYCEGYKWATDDKLKMARSLPKEPVTYEVETFCMKKEHSKSDAMIKLLEKEVETIADYKKKFSVLLHMEEHQSSIDIHHYSLKEKTLDKQSGSSRKFLLKVPGLAERRPSILRGDRIYLNKVDAYGMRLEPIKYEGRVIEVRLNEVVLLLNESFGRSYMKGMRFNVSFTFNRLPMKLQHRAVNGITEDQREIVFPQTRLNEHMPDQVVFYRMYNRDIEGNQQQAEAVKHIVFGKSRIPYIIYGPPGTGKTVTMVEAIKQVHKFHPDYKCLVCAPSNSACDLMAERLIGHIDKKRMFRMCAMSRQWRDVPEKVKPISNYNSSTGDYYYPPLETLKEYTVILTTLITAGRISWAEFPNNHFNYVFIDEAGHAVEPECMVAVEGILVSLTQAKRGRVVLAGDPKQLGPIIRSTKAKKFGLDQSYLERLMTTVDLYEPNGTEYDTWVITKLLNNYRSHPDIIKVPNECFYENELEPHADIYMRESFCTWEHLPKSGFPIIFHGIQGEDKREENSPSYFNPQEAFIVYDYVVKLLETRRNRVLPSEIGIISPYRKQVQKLRKIFQDKKTRGAEEIKIGSVEEFQGQERKVIIVSTVRSDCQYLTEDRKFHLGFLQNPKRFNVAVTRAKALLIVVGNPHILSMDFYWNSLLTFCIDNGGYKGIEFTKQDPAEDMISRMYDLRLGE</sequence>
<evidence type="ECO:0000256" key="4">
    <source>
        <dbReference type="ARBA" id="ARBA00022490"/>
    </source>
</evidence>
<dbReference type="OMA" id="NDWDQDQ"/>
<evidence type="ECO:0000256" key="6">
    <source>
        <dbReference type="ARBA" id="ARBA00022801"/>
    </source>
</evidence>
<dbReference type="GO" id="GO:0032574">
    <property type="term" value="F:5'-3' RNA helicase activity"/>
    <property type="evidence" value="ECO:0007669"/>
    <property type="project" value="InterPro"/>
</dbReference>
<dbReference type="Pfam" id="PF13087">
    <property type="entry name" value="AAA_12"/>
    <property type="match status" value="1"/>
</dbReference>
<dbReference type="EMBL" id="EAAA01001449">
    <property type="status" value="NOT_ANNOTATED_CDS"/>
    <property type="molecule type" value="Genomic_DNA"/>
</dbReference>
<evidence type="ECO:0000256" key="11">
    <source>
        <dbReference type="ARBA" id="ARBA00047984"/>
    </source>
</evidence>
<reference evidence="17" key="1">
    <citation type="journal article" date="2002" name="Science">
        <title>The draft genome of Ciona intestinalis: insights into chordate and vertebrate origins.</title>
        <authorList>
            <person name="Dehal P."/>
            <person name="Satou Y."/>
            <person name="Campbell R.K."/>
            <person name="Chapman J."/>
            <person name="Degnan B."/>
            <person name="De Tomaso A."/>
            <person name="Davidson B."/>
            <person name="Di Gregorio A."/>
            <person name="Gelpke M."/>
            <person name="Goodstein D.M."/>
            <person name="Harafuji N."/>
            <person name="Hastings K.E."/>
            <person name="Ho I."/>
            <person name="Hotta K."/>
            <person name="Huang W."/>
            <person name="Kawashima T."/>
            <person name="Lemaire P."/>
            <person name="Martinez D."/>
            <person name="Meinertzhagen I.A."/>
            <person name="Necula S."/>
            <person name="Nonaka M."/>
            <person name="Putnam N."/>
            <person name="Rash S."/>
            <person name="Saiga H."/>
            <person name="Satake M."/>
            <person name="Terry A."/>
            <person name="Yamada L."/>
            <person name="Wang H.G."/>
            <person name="Awazu S."/>
            <person name="Azumi K."/>
            <person name="Boore J."/>
            <person name="Branno M."/>
            <person name="Chin-Bow S."/>
            <person name="DeSantis R."/>
            <person name="Doyle S."/>
            <person name="Francino P."/>
            <person name="Keys D.N."/>
            <person name="Haga S."/>
            <person name="Hayashi H."/>
            <person name="Hino K."/>
            <person name="Imai K.S."/>
            <person name="Inaba K."/>
            <person name="Kano S."/>
            <person name="Kobayashi K."/>
            <person name="Kobayashi M."/>
            <person name="Lee B.I."/>
            <person name="Makabe K.W."/>
            <person name="Manohar C."/>
            <person name="Matassi G."/>
            <person name="Medina M."/>
            <person name="Mochizuki Y."/>
            <person name="Mount S."/>
            <person name="Morishita T."/>
            <person name="Miura S."/>
            <person name="Nakayama A."/>
            <person name="Nishizaka S."/>
            <person name="Nomoto H."/>
            <person name="Ohta F."/>
            <person name="Oishi K."/>
            <person name="Rigoutsos I."/>
            <person name="Sano M."/>
            <person name="Sasaki A."/>
            <person name="Sasakura Y."/>
            <person name="Shoguchi E."/>
            <person name="Shin-i T."/>
            <person name="Spagnuolo A."/>
            <person name="Stainier D."/>
            <person name="Suzuki M.M."/>
            <person name="Tassy O."/>
            <person name="Takatori N."/>
            <person name="Tokuoka M."/>
            <person name="Yagi K."/>
            <person name="Yoshizaki F."/>
            <person name="Wada S."/>
            <person name="Zhang C."/>
            <person name="Hyatt P.D."/>
            <person name="Larimer F."/>
            <person name="Detter C."/>
            <person name="Doggett N."/>
            <person name="Glavina T."/>
            <person name="Hawkins T."/>
            <person name="Richardson P."/>
            <person name="Lucas S."/>
            <person name="Kohara Y."/>
            <person name="Levine M."/>
            <person name="Satoh N."/>
            <person name="Rokhsar D.S."/>
        </authorList>
    </citation>
    <scope>NUCLEOTIDE SEQUENCE [LARGE SCALE GENOMIC DNA]</scope>
</reference>